<organism evidence="2 3">
    <name type="scientific">Lactobacillus crispatus</name>
    <dbReference type="NCBI Taxonomy" id="47770"/>
    <lineage>
        <taxon>Bacteria</taxon>
        <taxon>Bacillati</taxon>
        <taxon>Bacillota</taxon>
        <taxon>Bacilli</taxon>
        <taxon>Lactobacillales</taxon>
        <taxon>Lactobacillaceae</taxon>
        <taxon>Lactobacillus</taxon>
    </lineage>
</organism>
<keyword evidence="3" id="KW-1185">Reference proteome</keyword>
<feature type="compositionally biased region" description="Basic and acidic residues" evidence="1">
    <location>
        <begin position="115"/>
        <end position="147"/>
    </location>
</feature>
<accession>A0ABV2BCE1</accession>
<evidence type="ECO:0000313" key="3">
    <source>
        <dbReference type="Proteomes" id="UP001434419"/>
    </source>
</evidence>
<feature type="compositionally biased region" description="Basic and acidic residues" evidence="1">
    <location>
        <begin position="83"/>
        <end position="104"/>
    </location>
</feature>
<comment type="caution">
    <text evidence="2">The sequence shown here is derived from an EMBL/GenBank/DDBJ whole genome shotgun (WGS) entry which is preliminary data.</text>
</comment>
<gene>
    <name evidence="2" type="ORF">ABVC42_13850</name>
</gene>
<dbReference type="EMBL" id="JBETVU010000013">
    <property type="protein sequence ID" value="MES5150914.1"/>
    <property type="molecule type" value="Genomic_DNA"/>
</dbReference>
<sequence length="158" mass="18105">MSQKKKTATNDFHFRYKDDLNGQKVKEFLDNQAPHKSQSIELAILLAINAFGQGDLLASLESWLLNKKINVYSQEIIPNKNSILDKTDNTPEERKVKKEKDTKPKVAKKATNVKQQKEKNIHEKKVKPRNAENEKSSSGRLTNEEINKMLWDGNSSNL</sequence>
<dbReference type="RefSeq" id="WP_133476407.1">
    <property type="nucleotide sequence ID" value="NZ_JBETVU010000013.1"/>
</dbReference>
<proteinExistence type="predicted"/>
<evidence type="ECO:0000313" key="2">
    <source>
        <dbReference type="EMBL" id="MES5150914.1"/>
    </source>
</evidence>
<evidence type="ECO:0000256" key="1">
    <source>
        <dbReference type="SAM" id="MobiDB-lite"/>
    </source>
</evidence>
<feature type="region of interest" description="Disordered" evidence="1">
    <location>
        <begin position="80"/>
        <end position="158"/>
    </location>
</feature>
<dbReference type="Proteomes" id="UP001434419">
    <property type="component" value="Unassembled WGS sequence"/>
</dbReference>
<reference evidence="2" key="1">
    <citation type="submission" date="2024-06" db="EMBL/GenBank/DDBJ databases">
        <title>Vaginal Lactobacillus fatty acid response mechanisms reveal a metabolite-targeted strategy for bacterial vaginosis treatment.</title>
        <authorList>
            <person name="Zhu M."/>
            <person name="Blainey P.C."/>
            <person name="Bloom S.M."/>
            <person name="Kwon D.S."/>
        </authorList>
    </citation>
    <scope>NUCLEOTIDE SEQUENCE</scope>
    <source>
        <strain evidence="2">194_F1_1</strain>
    </source>
</reference>
<protein>
    <submittedName>
        <fullName evidence="2">Uncharacterized protein</fullName>
    </submittedName>
</protein>
<name>A0ABV2BCE1_9LACO</name>